<name>A0A6P5XLI4_DURZI</name>
<dbReference type="RefSeq" id="XP_022728776.1">
    <property type="nucleotide sequence ID" value="XM_022873041.1"/>
</dbReference>
<dbReference type="GeneID" id="111284351"/>
<dbReference type="KEGG" id="dzi:111284351"/>
<evidence type="ECO:0000313" key="2">
    <source>
        <dbReference type="RefSeq" id="XP_022728776.1"/>
    </source>
</evidence>
<reference evidence="2" key="1">
    <citation type="submission" date="2025-08" db="UniProtKB">
        <authorList>
            <consortium name="RefSeq"/>
        </authorList>
    </citation>
    <scope>IDENTIFICATION</scope>
    <source>
        <tissue evidence="2">Fruit stalk</tissue>
    </source>
</reference>
<protein>
    <submittedName>
        <fullName evidence="2">Uncharacterized protein LOC111284351</fullName>
    </submittedName>
</protein>
<dbReference type="PANTHER" id="PTHR34676">
    <property type="entry name" value="DUF4219 DOMAIN-CONTAINING PROTEIN-RELATED"/>
    <property type="match status" value="1"/>
</dbReference>
<dbReference type="PANTHER" id="PTHR34676:SF8">
    <property type="entry name" value="TRANSMEMBRANE PROTEIN"/>
    <property type="match status" value="1"/>
</dbReference>
<organism evidence="1 2">
    <name type="scientific">Durio zibethinus</name>
    <name type="common">Durian</name>
    <dbReference type="NCBI Taxonomy" id="66656"/>
    <lineage>
        <taxon>Eukaryota</taxon>
        <taxon>Viridiplantae</taxon>
        <taxon>Streptophyta</taxon>
        <taxon>Embryophyta</taxon>
        <taxon>Tracheophyta</taxon>
        <taxon>Spermatophyta</taxon>
        <taxon>Magnoliopsida</taxon>
        <taxon>eudicotyledons</taxon>
        <taxon>Gunneridae</taxon>
        <taxon>Pentapetalae</taxon>
        <taxon>rosids</taxon>
        <taxon>malvids</taxon>
        <taxon>Malvales</taxon>
        <taxon>Malvaceae</taxon>
        <taxon>Helicteroideae</taxon>
        <taxon>Durio</taxon>
    </lineage>
</organism>
<dbReference type="OrthoDB" id="1932348at2759"/>
<evidence type="ECO:0000313" key="1">
    <source>
        <dbReference type="Proteomes" id="UP000515121"/>
    </source>
</evidence>
<gene>
    <name evidence="2" type="primary">LOC111284351</name>
</gene>
<dbReference type="AlphaFoldDB" id="A0A6P5XLI4"/>
<dbReference type="Pfam" id="PF14223">
    <property type="entry name" value="Retrotran_gag_2"/>
    <property type="match status" value="1"/>
</dbReference>
<keyword evidence="1" id="KW-1185">Reference proteome</keyword>
<dbReference type="Proteomes" id="UP000515121">
    <property type="component" value="Unplaced"/>
</dbReference>
<accession>A0A6P5XLI4</accession>
<proteinExistence type="predicted"/>
<sequence>MAQLNAKAMHTLFCAIWPSEYNRVFLCENTKEIWDKLAITHEGTNQVKETKIGMLTHDYELFKMKPDETISEMSNRFTDIINGLKALEKTYSNMEIVKKILNSLPKSWKAKMTAIEEFKDPHTLFLDELTGSLITYEMKIRRGQEPIKKGGIALKSTFQKDEENFTQEEGDKDEEMAMFVKRFKKFIKMNKFSSRTKPQREMTKGASSRIERDQIICYECNKSGCIKLDCPLWKKQNMTKPKKKAMVVTWSDSDFFDDESNKGEVANLCLMGLDEPKVTSNPCDSNSYTFDELQDAYDELAIEFENMSMKYRKMSNPPSRKVFLDDDDIGILQEWINDAPHDIEENNQKEDDEFIEKLQHIEREPNHPKEMRLHNISEMVGDNEVITEENQQAK</sequence>